<gene>
    <name evidence="2" type="ORF">XNOV1_A002393</name>
</gene>
<evidence type="ECO:0000256" key="1">
    <source>
        <dbReference type="SAM" id="MobiDB-lite"/>
    </source>
</evidence>
<proteinExistence type="predicted"/>
<reference evidence="2" key="1">
    <citation type="submission" date="2023-08" db="EMBL/GenBank/DDBJ databases">
        <authorList>
            <person name="Alioto T."/>
            <person name="Alioto T."/>
            <person name="Gomez Garrido J."/>
        </authorList>
    </citation>
    <scope>NUCLEOTIDE SEQUENCE</scope>
</reference>
<evidence type="ECO:0000313" key="3">
    <source>
        <dbReference type="Proteomes" id="UP001178508"/>
    </source>
</evidence>
<name>A0AAV1HAD7_XYRNO</name>
<protein>
    <submittedName>
        <fullName evidence="2">Uncharacterized protein</fullName>
    </submittedName>
</protein>
<evidence type="ECO:0000313" key="2">
    <source>
        <dbReference type="EMBL" id="CAJ1083015.1"/>
    </source>
</evidence>
<dbReference type="AlphaFoldDB" id="A0AAV1HAD7"/>
<feature type="region of interest" description="Disordered" evidence="1">
    <location>
        <begin position="27"/>
        <end position="128"/>
    </location>
</feature>
<sequence>MSSSRLLIDHQTVTLGYQSIASGSVVSGFRPGDECPDKTSVVSHQRAKRKKRRRRRGGGEEEGEAVRSGGAKGIKSCRGRAIEEEEKEEEKKKKEEEQEEEEVRSKRRTKKPKSNPKPKATTTATSYV</sequence>
<feature type="compositionally biased region" description="Basic residues" evidence="1">
    <location>
        <begin position="105"/>
        <end position="116"/>
    </location>
</feature>
<accession>A0AAV1HAD7</accession>
<dbReference type="Proteomes" id="UP001178508">
    <property type="component" value="Chromosome 21"/>
</dbReference>
<keyword evidence="3" id="KW-1185">Reference proteome</keyword>
<feature type="compositionally biased region" description="Basic residues" evidence="1">
    <location>
        <begin position="45"/>
        <end position="56"/>
    </location>
</feature>
<dbReference type="EMBL" id="OY660884">
    <property type="protein sequence ID" value="CAJ1083015.1"/>
    <property type="molecule type" value="Genomic_DNA"/>
</dbReference>
<organism evidence="2 3">
    <name type="scientific">Xyrichtys novacula</name>
    <name type="common">Pearly razorfish</name>
    <name type="synonym">Hemipteronotus novacula</name>
    <dbReference type="NCBI Taxonomy" id="13765"/>
    <lineage>
        <taxon>Eukaryota</taxon>
        <taxon>Metazoa</taxon>
        <taxon>Chordata</taxon>
        <taxon>Craniata</taxon>
        <taxon>Vertebrata</taxon>
        <taxon>Euteleostomi</taxon>
        <taxon>Actinopterygii</taxon>
        <taxon>Neopterygii</taxon>
        <taxon>Teleostei</taxon>
        <taxon>Neoteleostei</taxon>
        <taxon>Acanthomorphata</taxon>
        <taxon>Eupercaria</taxon>
        <taxon>Labriformes</taxon>
        <taxon>Labridae</taxon>
        <taxon>Xyrichtys</taxon>
    </lineage>
</organism>